<dbReference type="AlphaFoldDB" id="A0A485KP08"/>
<sequence length="132" mass="14968">MLDLDDHSAMEASIDLVVYFIMAYTTTPVKPRRVTARHRVDRCRRDVGVLTEKLQTLERVATARAMAGTQFRARRRAEAVNWQLKRAVVAHQNEIVVWQRAVANHRAMTGVSNVQAFLGRIKDGTFGKPNPL</sequence>
<proteinExistence type="predicted"/>
<dbReference type="EMBL" id="CAADRA010005190">
    <property type="protein sequence ID" value="VFT86753.1"/>
    <property type="molecule type" value="Genomic_DNA"/>
</dbReference>
<protein>
    <submittedName>
        <fullName evidence="2">Aste57867_9874 protein</fullName>
    </submittedName>
</protein>
<dbReference type="Proteomes" id="UP000332933">
    <property type="component" value="Unassembled WGS sequence"/>
</dbReference>
<dbReference type="EMBL" id="VJMH01005169">
    <property type="protein sequence ID" value="KAF0699568.1"/>
    <property type="molecule type" value="Genomic_DNA"/>
</dbReference>
<keyword evidence="3" id="KW-1185">Reference proteome</keyword>
<reference evidence="1" key="2">
    <citation type="submission" date="2019-06" db="EMBL/GenBank/DDBJ databases">
        <title>Genomics analysis of Aphanomyces spp. identifies a new class of oomycete effector associated with host adaptation.</title>
        <authorList>
            <person name="Gaulin E."/>
        </authorList>
    </citation>
    <scope>NUCLEOTIDE SEQUENCE</scope>
    <source>
        <strain evidence="1">CBS 578.67</strain>
    </source>
</reference>
<reference evidence="2 3" key="1">
    <citation type="submission" date="2019-03" db="EMBL/GenBank/DDBJ databases">
        <authorList>
            <person name="Gaulin E."/>
            <person name="Dumas B."/>
        </authorList>
    </citation>
    <scope>NUCLEOTIDE SEQUENCE [LARGE SCALE GENOMIC DNA]</scope>
    <source>
        <strain evidence="2">CBS 568.67</strain>
    </source>
</reference>
<evidence type="ECO:0000313" key="1">
    <source>
        <dbReference type="EMBL" id="KAF0699568.1"/>
    </source>
</evidence>
<evidence type="ECO:0000313" key="2">
    <source>
        <dbReference type="EMBL" id="VFT86753.1"/>
    </source>
</evidence>
<name>A0A485KP08_9STRA</name>
<evidence type="ECO:0000313" key="3">
    <source>
        <dbReference type="Proteomes" id="UP000332933"/>
    </source>
</evidence>
<accession>A0A485KP08</accession>
<gene>
    <name evidence="2" type="primary">Aste57867_9874</name>
    <name evidence="1" type="ORF">As57867_009835</name>
    <name evidence="2" type="ORF">ASTE57867_9874</name>
</gene>
<organism evidence="2 3">
    <name type="scientific">Aphanomyces stellatus</name>
    <dbReference type="NCBI Taxonomy" id="120398"/>
    <lineage>
        <taxon>Eukaryota</taxon>
        <taxon>Sar</taxon>
        <taxon>Stramenopiles</taxon>
        <taxon>Oomycota</taxon>
        <taxon>Saprolegniomycetes</taxon>
        <taxon>Saprolegniales</taxon>
        <taxon>Verrucalvaceae</taxon>
        <taxon>Aphanomyces</taxon>
    </lineage>
</organism>